<dbReference type="SUPFAM" id="SSF88723">
    <property type="entry name" value="PIN domain-like"/>
    <property type="match status" value="1"/>
</dbReference>
<dbReference type="GO" id="GO:0033567">
    <property type="term" value="P:DNA replication, Okazaki fragment processing"/>
    <property type="evidence" value="ECO:0007669"/>
    <property type="project" value="InterPro"/>
</dbReference>
<evidence type="ECO:0000256" key="1">
    <source>
        <dbReference type="ARBA" id="ARBA00022722"/>
    </source>
</evidence>
<dbReference type="Gene3D" id="1.10.150.20">
    <property type="entry name" value="5' to 3' exonuclease, C-terminal subdomain"/>
    <property type="match status" value="1"/>
</dbReference>
<dbReference type="PATRIC" id="fig|1150625.3.peg.1759"/>
<dbReference type="PANTHER" id="PTHR42646:SF2">
    <property type="entry name" value="5'-3' EXONUCLEASE FAMILY PROTEIN"/>
    <property type="match status" value="1"/>
</dbReference>
<accession>A0A147K921</accession>
<feature type="domain" description="5'-3' exonuclease" evidence="6">
    <location>
        <begin position="1"/>
        <end position="254"/>
    </location>
</feature>
<reference evidence="7 8" key="1">
    <citation type="journal article" date="2016" name="Front. Microbiol.">
        <title>Microevolution Analysis of Bacillus coahuilensis Unveils Differences in Phosphorus Acquisition Strategies and Their Regulation.</title>
        <authorList>
            <person name="Gomez-Lunar Z."/>
            <person name="Hernandez-Gonzalez I."/>
            <person name="Rodriguez-Torres M.D."/>
            <person name="Souza V."/>
            <person name="Olmedo-Alvarez G."/>
        </authorList>
    </citation>
    <scope>NUCLEOTIDE SEQUENCE [LARGE SCALE GENOMIC DNA]</scope>
    <source>
        <strain evidence="8">p1.1.43</strain>
    </source>
</reference>
<dbReference type="AlphaFoldDB" id="A0A147K921"/>
<dbReference type="PANTHER" id="PTHR42646">
    <property type="entry name" value="FLAP ENDONUCLEASE XNI"/>
    <property type="match status" value="1"/>
</dbReference>
<organism evidence="7 8">
    <name type="scientific">Bacillus coahuilensis p1.1.43</name>
    <dbReference type="NCBI Taxonomy" id="1150625"/>
    <lineage>
        <taxon>Bacteria</taxon>
        <taxon>Bacillati</taxon>
        <taxon>Bacillota</taxon>
        <taxon>Bacilli</taxon>
        <taxon>Bacillales</taxon>
        <taxon>Bacillaceae</taxon>
        <taxon>Bacillus</taxon>
    </lineage>
</organism>
<protein>
    <recommendedName>
        <fullName evidence="5">5'-3' exonuclease</fullName>
    </recommendedName>
</protein>
<evidence type="ECO:0000256" key="4">
    <source>
        <dbReference type="ARBA" id="ARBA00049957"/>
    </source>
</evidence>
<evidence type="ECO:0000256" key="2">
    <source>
        <dbReference type="ARBA" id="ARBA00022801"/>
    </source>
</evidence>
<evidence type="ECO:0000256" key="5">
    <source>
        <dbReference type="ARBA" id="ARBA00050026"/>
    </source>
</evidence>
<comment type="function">
    <text evidence="4">5'-3' exonuclease acting preferentially on double-stranded DNA.</text>
</comment>
<dbReference type="FunFam" id="1.10.150.20:FF:000003">
    <property type="entry name" value="DNA polymerase I"/>
    <property type="match status" value="1"/>
</dbReference>
<keyword evidence="8" id="KW-1185">Reference proteome</keyword>
<gene>
    <name evidence="7" type="ORF">Q75_08315</name>
</gene>
<dbReference type="Pfam" id="PF01367">
    <property type="entry name" value="5_3_exonuc"/>
    <property type="match status" value="1"/>
</dbReference>
<dbReference type="InterPro" id="IPR020046">
    <property type="entry name" value="5-3_exonucl_a-hlix_arch_N"/>
</dbReference>
<sequence>MALLFRSFFSTSVTGQFMINSSGIPTNGVQGFLKHTLLSIKEFNPTHVAVCWDMGSVTFRNDMFDGYKSNRDAPPVELLPQFDFAKESAEALGLSNIGVVGYEADDCIGTLAKGYSKEVKVSILSGDHDLLQLVDEHINVHILKKGYGQYSTYSKKAFIEEKGITPSQFIDVKAFMGDTSDGYPGVRGIGEKTATKLIQEYGSIEGVLNNLHLLTNAQQRKINENLDMLHLSRQLAKIYCEVPFPDVWTPSIWNGVSSLFHDYVLKHELRTVDRFLSTNFQINKENLA</sequence>
<proteinExistence type="predicted"/>
<dbReference type="InterPro" id="IPR020045">
    <property type="entry name" value="DNA_polI_H3TH"/>
</dbReference>
<keyword evidence="3" id="KW-0238">DNA-binding</keyword>
<dbReference type="EMBL" id="LDYG01000028">
    <property type="protein sequence ID" value="KUP06627.1"/>
    <property type="molecule type" value="Genomic_DNA"/>
</dbReference>
<keyword evidence="1" id="KW-0540">Nuclease</keyword>
<evidence type="ECO:0000313" key="8">
    <source>
        <dbReference type="Proteomes" id="UP000074108"/>
    </source>
</evidence>
<dbReference type="SMART" id="SM00279">
    <property type="entry name" value="HhH2"/>
    <property type="match status" value="1"/>
</dbReference>
<dbReference type="GO" id="GO:0003677">
    <property type="term" value="F:DNA binding"/>
    <property type="evidence" value="ECO:0007669"/>
    <property type="project" value="UniProtKB-KW"/>
</dbReference>
<dbReference type="SMART" id="SM00475">
    <property type="entry name" value="53EXOc"/>
    <property type="match status" value="1"/>
</dbReference>
<keyword evidence="2" id="KW-0378">Hydrolase</keyword>
<dbReference type="Proteomes" id="UP000074108">
    <property type="component" value="Unassembled WGS sequence"/>
</dbReference>
<dbReference type="Gene3D" id="3.40.50.1010">
    <property type="entry name" value="5'-nuclease"/>
    <property type="match status" value="1"/>
</dbReference>
<dbReference type="GO" id="GO:0008409">
    <property type="term" value="F:5'-3' exonuclease activity"/>
    <property type="evidence" value="ECO:0007669"/>
    <property type="project" value="InterPro"/>
</dbReference>
<evidence type="ECO:0000259" key="6">
    <source>
        <dbReference type="SMART" id="SM00475"/>
    </source>
</evidence>
<dbReference type="GO" id="GO:0017108">
    <property type="term" value="F:5'-flap endonuclease activity"/>
    <property type="evidence" value="ECO:0007669"/>
    <property type="project" value="InterPro"/>
</dbReference>
<keyword evidence="7" id="KW-0269">Exonuclease</keyword>
<dbReference type="InterPro" id="IPR029060">
    <property type="entry name" value="PIN-like_dom_sf"/>
</dbReference>
<dbReference type="CDD" id="cd09859">
    <property type="entry name" value="PIN_53EXO"/>
    <property type="match status" value="1"/>
</dbReference>
<dbReference type="Pfam" id="PF02739">
    <property type="entry name" value="5_3_exonuc_N"/>
    <property type="match status" value="1"/>
</dbReference>
<comment type="caution">
    <text evidence="7">The sequence shown here is derived from an EMBL/GenBank/DDBJ whole genome shotgun (WGS) entry which is preliminary data.</text>
</comment>
<dbReference type="CDD" id="cd09898">
    <property type="entry name" value="H3TH_53EXO"/>
    <property type="match status" value="1"/>
</dbReference>
<dbReference type="STRING" id="1150625.Q75_08315"/>
<dbReference type="InterPro" id="IPR008918">
    <property type="entry name" value="HhH2"/>
</dbReference>
<evidence type="ECO:0000256" key="3">
    <source>
        <dbReference type="ARBA" id="ARBA00023125"/>
    </source>
</evidence>
<dbReference type="InterPro" id="IPR002421">
    <property type="entry name" value="5-3_exonuclease"/>
</dbReference>
<evidence type="ECO:0000313" key="7">
    <source>
        <dbReference type="EMBL" id="KUP06627.1"/>
    </source>
</evidence>
<dbReference type="InterPro" id="IPR036279">
    <property type="entry name" value="5-3_exonuclease_C_sf"/>
</dbReference>
<dbReference type="InterPro" id="IPR038969">
    <property type="entry name" value="FEN"/>
</dbReference>
<name>A0A147K921_9BACI</name>
<dbReference type="SUPFAM" id="SSF47807">
    <property type="entry name" value="5' to 3' exonuclease, C-terminal subdomain"/>
    <property type="match status" value="1"/>
</dbReference>